<gene>
    <name evidence="3" type="ORF">HNR21_002871</name>
</gene>
<dbReference type="Pfam" id="PF03372">
    <property type="entry name" value="Exo_endo_phos"/>
    <property type="match status" value="1"/>
</dbReference>
<dbReference type="GO" id="GO:0004527">
    <property type="term" value="F:exonuclease activity"/>
    <property type="evidence" value="ECO:0007669"/>
    <property type="project" value="UniProtKB-KW"/>
</dbReference>
<dbReference type="Proteomes" id="UP000539313">
    <property type="component" value="Unassembled WGS sequence"/>
</dbReference>
<keyword evidence="1" id="KW-1133">Transmembrane helix</keyword>
<protein>
    <submittedName>
        <fullName evidence="3">Endonuclease/exonuclease/phosphatase family metal-dependent hydrolase</fullName>
    </submittedName>
</protein>
<evidence type="ECO:0000313" key="4">
    <source>
        <dbReference type="Proteomes" id="UP000539313"/>
    </source>
</evidence>
<evidence type="ECO:0000259" key="2">
    <source>
        <dbReference type="Pfam" id="PF03372"/>
    </source>
</evidence>
<dbReference type="GO" id="GO:0004519">
    <property type="term" value="F:endonuclease activity"/>
    <property type="evidence" value="ECO:0007669"/>
    <property type="project" value="UniProtKB-KW"/>
</dbReference>
<keyword evidence="3" id="KW-0378">Hydrolase</keyword>
<name>A0A7W3R8V2_9ACTN</name>
<comment type="caution">
    <text evidence="3">The sequence shown here is derived from an EMBL/GenBank/DDBJ whole genome shotgun (WGS) entry which is preliminary data.</text>
</comment>
<accession>A0A7W3R8V2</accession>
<feature type="domain" description="Endonuclease/exonuclease/phosphatase" evidence="2">
    <location>
        <begin position="115"/>
        <end position="319"/>
    </location>
</feature>
<feature type="transmembrane region" description="Helical" evidence="1">
    <location>
        <begin position="80"/>
        <end position="100"/>
    </location>
</feature>
<keyword evidence="3" id="KW-0540">Nuclease</keyword>
<dbReference type="AlphaFoldDB" id="A0A7W3R8V2"/>
<sequence>MDDVQRDRTRAAGRPDLWVSALAWAAVICWGLWALARLAGIDRAPWIGAAATPPVSFTPYIAAASVLPVAFAALLRRRRAVIGGAAVMLVLAFCVLPRAVGGGQPDARGPALRVLTVNLLFGEADPEAVRDLVRRHDVDVLSLQELTPDAVPRLEGAGLGRLLPHKVLDARTGAGGTGLYARYPLRALPAVPGTVFAMPRAEFTLPGGRRVEVTAVHPPPPVTRAAIPQWRHDMRALPPAGDGTVRVLAGDFNATLDHAELRGLLDRGYADAADRVGKGLVHTWRDPRLPAYLTIDHVLVDRRCAVRDVAVHDVPGSDHRAVFADIRLP</sequence>
<dbReference type="InterPro" id="IPR005135">
    <property type="entry name" value="Endo/exonuclease/phosphatase"/>
</dbReference>
<dbReference type="EMBL" id="JACJII010000001">
    <property type="protein sequence ID" value="MBA9003989.1"/>
    <property type="molecule type" value="Genomic_DNA"/>
</dbReference>
<organism evidence="3 4">
    <name type="scientific">Thermomonospora cellulosilytica</name>
    <dbReference type="NCBI Taxonomy" id="1411118"/>
    <lineage>
        <taxon>Bacteria</taxon>
        <taxon>Bacillati</taxon>
        <taxon>Actinomycetota</taxon>
        <taxon>Actinomycetes</taxon>
        <taxon>Streptosporangiales</taxon>
        <taxon>Thermomonosporaceae</taxon>
        <taxon>Thermomonospora</taxon>
    </lineage>
</organism>
<proteinExistence type="predicted"/>
<keyword evidence="1" id="KW-0472">Membrane</keyword>
<feature type="transmembrane region" description="Helical" evidence="1">
    <location>
        <begin position="17"/>
        <end position="36"/>
    </location>
</feature>
<keyword evidence="3" id="KW-0255">Endonuclease</keyword>
<dbReference type="InterPro" id="IPR036691">
    <property type="entry name" value="Endo/exonu/phosph_ase_sf"/>
</dbReference>
<keyword evidence="3" id="KW-0269">Exonuclease</keyword>
<evidence type="ECO:0000256" key="1">
    <source>
        <dbReference type="SAM" id="Phobius"/>
    </source>
</evidence>
<evidence type="ECO:0000313" key="3">
    <source>
        <dbReference type="EMBL" id="MBA9003989.1"/>
    </source>
</evidence>
<feature type="transmembrane region" description="Helical" evidence="1">
    <location>
        <begin position="56"/>
        <end position="75"/>
    </location>
</feature>
<dbReference type="SUPFAM" id="SSF56219">
    <property type="entry name" value="DNase I-like"/>
    <property type="match status" value="1"/>
</dbReference>
<dbReference type="Gene3D" id="3.60.10.10">
    <property type="entry name" value="Endonuclease/exonuclease/phosphatase"/>
    <property type="match status" value="1"/>
</dbReference>
<keyword evidence="4" id="KW-1185">Reference proteome</keyword>
<reference evidence="3 4" key="1">
    <citation type="submission" date="2020-08" db="EMBL/GenBank/DDBJ databases">
        <title>Sequencing the genomes of 1000 actinobacteria strains.</title>
        <authorList>
            <person name="Klenk H.-P."/>
        </authorList>
    </citation>
    <scope>NUCLEOTIDE SEQUENCE [LARGE SCALE GENOMIC DNA]</scope>
    <source>
        <strain evidence="3 4">DSM 45823</strain>
    </source>
</reference>
<keyword evidence="1" id="KW-0812">Transmembrane</keyword>
<dbReference type="RefSeq" id="WP_220500156.1">
    <property type="nucleotide sequence ID" value="NZ_JACJII010000001.1"/>
</dbReference>